<dbReference type="Proteomes" id="UP000887565">
    <property type="component" value="Unplaced"/>
</dbReference>
<accession>A0A915IVL5</accession>
<evidence type="ECO:0000313" key="2">
    <source>
        <dbReference type="Proteomes" id="UP000887565"/>
    </source>
</evidence>
<organism evidence="2 3">
    <name type="scientific">Romanomermis culicivorax</name>
    <name type="common">Nematode worm</name>
    <dbReference type="NCBI Taxonomy" id="13658"/>
    <lineage>
        <taxon>Eukaryota</taxon>
        <taxon>Metazoa</taxon>
        <taxon>Ecdysozoa</taxon>
        <taxon>Nematoda</taxon>
        <taxon>Enoplea</taxon>
        <taxon>Dorylaimia</taxon>
        <taxon>Mermithida</taxon>
        <taxon>Mermithoidea</taxon>
        <taxon>Mermithidae</taxon>
        <taxon>Romanomermis</taxon>
    </lineage>
</organism>
<dbReference type="WBParaSite" id="nRc.2.0.1.t17846-RA">
    <property type="protein sequence ID" value="nRc.2.0.1.t17846-RA"/>
    <property type="gene ID" value="nRc.2.0.1.g17846"/>
</dbReference>
<proteinExistence type="predicted"/>
<name>A0A915IVL5_ROMCU</name>
<keyword evidence="2" id="KW-1185">Reference proteome</keyword>
<evidence type="ECO:0000313" key="3">
    <source>
        <dbReference type="WBParaSite" id="nRc.2.0.1.t17846-RA"/>
    </source>
</evidence>
<dbReference type="AlphaFoldDB" id="A0A915IVL5"/>
<reference evidence="3" key="1">
    <citation type="submission" date="2022-11" db="UniProtKB">
        <authorList>
            <consortium name="WormBaseParasite"/>
        </authorList>
    </citation>
    <scope>IDENTIFICATION</scope>
</reference>
<sequence>MLEPNVAASTVGAAFKTTNCHTAAPLTSLLASAATTTKSSDASSSLQKSAVPVGAVNLEELEAMLCGKTKPPQMQNAESDATKSEGTPAMKQLLLKNHVNSAVLRASHRVPELPGYLVLQNEEKTPEFE</sequence>
<evidence type="ECO:0000256" key="1">
    <source>
        <dbReference type="SAM" id="MobiDB-lite"/>
    </source>
</evidence>
<feature type="region of interest" description="Disordered" evidence="1">
    <location>
        <begin position="68"/>
        <end position="88"/>
    </location>
</feature>
<protein>
    <submittedName>
        <fullName evidence="3">Uncharacterized protein</fullName>
    </submittedName>
</protein>